<dbReference type="EMBL" id="JADNYJ010000097">
    <property type="protein sequence ID" value="KAF8886235.1"/>
    <property type="molecule type" value="Genomic_DNA"/>
</dbReference>
<accession>A0A9P5NHA7</accession>
<reference evidence="2" key="1">
    <citation type="submission" date="2020-11" db="EMBL/GenBank/DDBJ databases">
        <authorList>
            <consortium name="DOE Joint Genome Institute"/>
            <person name="Ahrendt S."/>
            <person name="Riley R."/>
            <person name="Andreopoulos W."/>
            <person name="LaButti K."/>
            <person name="Pangilinan J."/>
            <person name="Ruiz-duenas F.J."/>
            <person name="Barrasa J.M."/>
            <person name="Sanchez-Garcia M."/>
            <person name="Camarero S."/>
            <person name="Miyauchi S."/>
            <person name="Serrano A."/>
            <person name="Linde D."/>
            <person name="Babiker R."/>
            <person name="Drula E."/>
            <person name="Ayuso-Fernandez I."/>
            <person name="Pacheco R."/>
            <person name="Padilla G."/>
            <person name="Ferreira P."/>
            <person name="Barriuso J."/>
            <person name="Kellner H."/>
            <person name="Castanera R."/>
            <person name="Alfaro M."/>
            <person name="Ramirez L."/>
            <person name="Pisabarro A.G."/>
            <person name="Kuo A."/>
            <person name="Tritt A."/>
            <person name="Lipzen A."/>
            <person name="He G."/>
            <person name="Yan M."/>
            <person name="Ng V."/>
            <person name="Cullen D."/>
            <person name="Martin F."/>
            <person name="Rosso M.-N."/>
            <person name="Henrissat B."/>
            <person name="Hibbett D."/>
            <person name="Martinez A.T."/>
            <person name="Grigoriev I.V."/>
        </authorList>
    </citation>
    <scope>NUCLEOTIDE SEQUENCE</scope>
    <source>
        <strain evidence="2">AH 44721</strain>
    </source>
</reference>
<name>A0A9P5NHA7_GYMJU</name>
<organism evidence="2 3">
    <name type="scientific">Gymnopilus junonius</name>
    <name type="common">Spectacular rustgill mushroom</name>
    <name type="synonym">Gymnopilus spectabilis subsp. junonius</name>
    <dbReference type="NCBI Taxonomy" id="109634"/>
    <lineage>
        <taxon>Eukaryota</taxon>
        <taxon>Fungi</taxon>
        <taxon>Dikarya</taxon>
        <taxon>Basidiomycota</taxon>
        <taxon>Agaricomycotina</taxon>
        <taxon>Agaricomycetes</taxon>
        <taxon>Agaricomycetidae</taxon>
        <taxon>Agaricales</taxon>
        <taxon>Agaricineae</taxon>
        <taxon>Hymenogastraceae</taxon>
        <taxon>Gymnopilus</taxon>
    </lineage>
</organism>
<evidence type="ECO:0000256" key="1">
    <source>
        <dbReference type="SAM" id="MobiDB-lite"/>
    </source>
</evidence>
<gene>
    <name evidence="2" type="ORF">CPB84DRAFT_1787737</name>
</gene>
<comment type="caution">
    <text evidence="2">The sequence shown here is derived from an EMBL/GenBank/DDBJ whole genome shotgun (WGS) entry which is preliminary data.</text>
</comment>
<evidence type="ECO:0000313" key="2">
    <source>
        <dbReference type="EMBL" id="KAF8886235.1"/>
    </source>
</evidence>
<dbReference type="Proteomes" id="UP000724874">
    <property type="component" value="Unassembled WGS sequence"/>
</dbReference>
<evidence type="ECO:0000313" key="3">
    <source>
        <dbReference type="Proteomes" id="UP000724874"/>
    </source>
</evidence>
<feature type="region of interest" description="Disordered" evidence="1">
    <location>
        <begin position="1"/>
        <end position="104"/>
    </location>
</feature>
<sequence>MKKKKGSAKQARPDEYEVPDSEQRIQTSPRVLRSAKVVSKQDTVATPTRKPRSASKTAVAKSSAAKEKESEARRNVVAISPSPMLPRGHDNDGSSSDASDDKPLTQFQSRFPHYFLTANHSRFTASLSSSKTFKKEYYSDTLWFRRQERR</sequence>
<proteinExistence type="predicted"/>
<keyword evidence="3" id="KW-1185">Reference proteome</keyword>
<feature type="compositionally biased region" description="Basic and acidic residues" evidence="1">
    <location>
        <begin position="64"/>
        <end position="74"/>
    </location>
</feature>
<feature type="compositionally biased region" description="Low complexity" evidence="1">
    <location>
        <begin position="54"/>
        <end position="63"/>
    </location>
</feature>
<dbReference type="AlphaFoldDB" id="A0A9P5NHA7"/>
<protein>
    <submittedName>
        <fullName evidence="2">Uncharacterized protein</fullName>
    </submittedName>
</protein>